<name>A0AAJ6P6U2_9GAMM</name>
<dbReference type="FunFam" id="1.10.10.10:FF:000001">
    <property type="entry name" value="LysR family transcriptional regulator"/>
    <property type="match status" value="1"/>
</dbReference>
<dbReference type="GO" id="GO:0043565">
    <property type="term" value="F:sequence-specific DNA binding"/>
    <property type="evidence" value="ECO:0007669"/>
    <property type="project" value="TreeGrafter"/>
</dbReference>
<organism evidence="6 7">
    <name type="scientific">Acinetobacter vivianii</name>
    <dbReference type="NCBI Taxonomy" id="1776742"/>
    <lineage>
        <taxon>Bacteria</taxon>
        <taxon>Pseudomonadati</taxon>
        <taxon>Pseudomonadota</taxon>
        <taxon>Gammaproteobacteria</taxon>
        <taxon>Moraxellales</taxon>
        <taxon>Moraxellaceae</taxon>
        <taxon>Acinetobacter</taxon>
    </lineage>
</organism>
<dbReference type="Gene3D" id="3.40.190.290">
    <property type="match status" value="1"/>
</dbReference>
<dbReference type="RefSeq" id="WP_272656093.1">
    <property type="nucleotide sequence ID" value="NZ_CP085083.1"/>
</dbReference>
<evidence type="ECO:0000256" key="3">
    <source>
        <dbReference type="ARBA" id="ARBA00023125"/>
    </source>
</evidence>
<evidence type="ECO:0000256" key="1">
    <source>
        <dbReference type="ARBA" id="ARBA00009437"/>
    </source>
</evidence>
<dbReference type="InterPro" id="IPR005119">
    <property type="entry name" value="LysR_subst-bd"/>
</dbReference>
<keyword evidence="3" id="KW-0238">DNA-binding</keyword>
<dbReference type="KEGG" id="aviv:LF296_08845"/>
<evidence type="ECO:0000256" key="4">
    <source>
        <dbReference type="ARBA" id="ARBA00023163"/>
    </source>
</evidence>
<dbReference type="SUPFAM" id="SSF53850">
    <property type="entry name" value="Periplasmic binding protein-like II"/>
    <property type="match status" value="1"/>
</dbReference>
<dbReference type="InterPro" id="IPR036388">
    <property type="entry name" value="WH-like_DNA-bd_sf"/>
</dbReference>
<dbReference type="InterPro" id="IPR058163">
    <property type="entry name" value="LysR-type_TF_proteobact-type"/>
</dbReference>
<dbReference type="EMBL" id="CP085083">
    <property type="protein sequence ID" value="WDZ52865.1"/>
    <property type="molecule type" value="Genomic_DNA"/>
</dbReference>
<dbReference type="CDD" id="cd08422">
    <property type="entry name" value="PBP2_CrgA_like"/>
    <property type="match status" value="1"/>
</dbReference>
<dbReference type="InterPro" id="IPR036390">
    <property type="entry name" value="WH_DNA-bd_sf"/>
</dbReference>
<dbReference type="GO" id="GO:0006351">
    <property type="term" value="P:DNA-templated transcription"/>
    <property type="evidence" value="ECO:0007669"/>
    <property type="project" value="TreeGrafter"/>
</dbReference>
<dbReference type="SUPFAM" id="SSF46785">
    <property type="entry name" value="Winged helix' DNA-binding domain"/>
    <property type="match status" value="1"/>
</dbReference>
<dbReference type="FunFam" id="3.40.190.290:FF:000001">
    <property type="entry name" value="Transcriptional regulator, LysR family"/>
    <property type="match status" value="1"/>
</dbReference>
<keyword evidence="4" id="KW-0804">Transcription</keyword>
<feature type="domain" description="HTH lysR-type" evidence="5">
    <location>
        <begin position="1"/>
        <end position="60"/>
    </location>
</feature>
<dbReference type="PANTHER" id="PTHR30537:SF5">
    <property type="entry name" value="HTH-TYPE TRANSCRIPTIONAL ACTIVATOR TTDR-RELATED"/>
    <property type="match status" value="1"/>
</dbReference>
<evidence type="ECO:0000313" key="7">
    <source>
        <dbReference type="Proteomes" id="UP001199528"/>
    </source>
</evidence>
<evidence type="ECO:0000313" key="6">
    <source>
        <dbReference type="EMBL" id="WDZ52865.1"/>
    </source>
</evidence>
<comment type="similarity">
    <text evidence="1">Belongs to the LysR transcriptional regulatory family.</text>
</comment>
<reference evidence="6" key="1">
    <citation type="journal article" date="2022" name="Front Environ Sci">
        <title>Complete genome sequence analysis of a novel alkane-degrading bacterial strain, Acinetobacter vivianii KJ-1, and its diesel degradation ability.</title>
        <authorList>
            <person name="Zhang Y."/>
            <person name="Song F."/>
            <person name="Wang J."/>
            <person name="Zhao Q."/>
            <person name="Zheng L."/>
            <person name="Wang Z."/>
            <person name="Zhang X."/>
            <person name="Gao Y."/>
            <person name="Chen G."/>
            <person name="Huang Y."/>
        </authorList>
    </citation>
    <scope>NUCLEOTIDE SEQUENCE</scope>
    <source>
        <strain evidence="6">KJ-1</strain>
    </source>
</reference>
<dbReference type="Pfam" id="PF00126">
    <property type="entry name" value="HTH_1"/>
    <property type="match status" value="1"/>
</dbReference>
<sequence>MKERFDTLALFVATVESGSLSGAARQTGLSISTISRQLTALEERLGNRLLIRSTRKLVLTEAGNTYYSSAKHVLSELEQIELNLIETAQEPVGRVHISAPTLLGRHHLLPILADFLMIYPQIDVEVTLLDRPVHLMDEGIDLALRVGELEDSSLLSRKLGDIRWVLCAAPNYLQQREHLQKPVDLLQHHCLVYSQYSSIHEWSFKERSTTIKVNVPTRMRSNTLDGVVYAAIKGAGIVMTPLWYVEENIKQQQLQILLPQYEMPPRPLYALFTHNKLMARKVRVLLDYLVEQMDLRLVK</sequence>
<proteinExistence type="inferred from homology"/>
<dbReference type="Gene3D" id="1.10.10.10">
    <property type="entry name" value="Winged helix-like DNA-binding domain superfamily/Winged helix DNA-binding domain"/>
    <property type="match status" value="1"/>
</dbReference>
<gene>
    <name evidence="6" type="ORF">LF296_08845</name>
</gene>
<evidence type="ECO:0000259" key="5">
    <source>
        <dbReference type="PROSITE" id="PS50931"/>
    </source>
</evidence>
<protein>
    <submittedName>
        <fullName evidence="6">LysR family transcriptional regulator</fullName>
    </submittedName>
</protein>
<dbReference type="PROSITE" id="PS50931">
    <property type="entry name" value="HTH_LYSR"/>
    <property type="match status" value="1"/>
</dbReference>
<accession>A0AAJ6P6U2</accession>
<dbReference type="InterPro" id="IPR000847">
    <property type="entry name" value="LysR_HTH_N"/>
</dbReference>
<dbReference type="Pfam" id="PF03466">
    <property type="entry name" value="LysR_substrate"/>
    <property type="match status" value="1"/>
</dbReference>
<keyword evidence="2" id="KW-0805">Transcription regulation</keyword>
<reference evidence="6" key="2">
    <citation type="submission" date="2023-02" db="EMBL/GenBank/DDBJ databases">
        <authorList>
            <person name="Huang Y."/>
            <person name="Zhang Y."/>
            <person name="Zhang T."/>
            <person name="Wang J."/>
        </authorList>
    </citation>
    <scope>NUCLEOTIDE SEQUENCE</scope>
    <source>
        <strain evidence="6">KJ-1</strain>
    </source>
</reference>
<dbReference type="PANTHER" id="PTHR30537">
    <property type="entry name" value="HTH-TYPE TRANSCRIPTIONAL REGULATOR"/>
    <property type="match status" value="1"/>
</dbReference>
<evidence type="ECO:0000256" key="2">
    <source>
        <dbReference type="ARBA" id="ARBA00023015"/>
    </source>
</evidence>
<dbReference type="AlphaFoldDB" id="A0AAJ6P6U2"/>
<dbReference type="GO" id="GO:0003700">
    <property type="term" value="F:DNA-binding transcription factor activity"/>
    <property type="evidence" value="ECO:0007669"/>
    <property type="project" value="InterPro"/>
</dbReference>
<dbReference type="Proteomes" id="UP001199528">
    <property type="component" value="Chromosome"/>
</dbReference>